<dbReference type="PANTHER" id="PTHR32089">
    <property type="entry name" value="METHYL-ACCEPTING CHEMOTAXIS PROTEIN MCPB"/>
    <property type="match status" value="1"/>
</dbReference>
<dbReference type="SMART" id="SM00283">
    <property type="entry name" value="MA"/>
    <property type="match status" value="1"/>
</dbReference>
<dbReference type="EMBL" id="FNHZ01000001">
    <property type="protein sequence ID" value="SDM52784.1"/>
    <property type="molecule type" value="Genomic_DNA"/>
</dbReference>
<sequence length="578" mass="63023">MFKHLNIRTKLMVMVFPLGILGIFLTVYLGSLVKSSTKESEKIYYEQLYTVSSEILSADRDICRAATAELYYVIYASSSSDKGAQLIENFNSYLALCEEHIGNVESLIEKYPEIGSHSYENTTINSAIESFWSYYNKGSSAYDFNTNTGDISVQMNSMISARDELEIIQDIITDFATESKTEHESGISSSVITVSIIATILYIIIIILDTMIIRYIRINLIKVDDDINTLANNDLAFDPFILDNNDEIGSLSKSADKLQEGLSDIVGQIYDSSDSVSNSSRNISQLASLCNEQIESVASAVNDMAQTATTQAGDITQLSNNMNDIQGLIDENGQASQNLADASGEIDNVTSEGMKEVERLMEVTKESLESFNQIFSLLTGITDSATKIGEASSLITDIASQTNLLSLNASIEAARAGEAGRGFAVVAEQIRQLAEQSAESASTINEMLDALKKASDLADRQSKVVKDNVNTQSASVEATRGKFVDIVDSINKVNEAIRRITDVNDVINTNFSQVNDLVTSLSAAAEENAASSEEIAATTDMIKSSVGNVYEVSKEIDKEADLLADEVKHFKIKGHENN</sequence>
<dbReference type="OrthoDB" id="9760371at2"/>
<keyword evidence="3" id="KW-0472">Membrane</keyword>
<dbReference type="Proteomes" id="UP000187651">
    <property type="component" value="Unassembled WGS sequence"/>
</dbReference>
<evidence type="ECO:0000256" key="2">
    <source>
        <dbReference type="PROSITE-ProRule" id="PRU00284"/>
    </source>
</evidence>
<dbReference type="Gene3D" id="6.10.340.10">
    <property type="match status" value="1"/>
</dbReference>
<dbReference type="PANTHER" id="PTHR32089:SF112">
    <property type="entry name" value="LYSOZYME-LIKE PROTEIN-RELATED"/>
    <property type="match status" value="1"/>
</dbReference>
<dbReference type="GO" id="GO:0007165">
    <property type="term" value="P:signal transduction"/>
    <property type="evidence" value="ECO:0007669"/>
    <property type="project" value="UniProtKB-KW"/>
</dbReference>
<organism evidence="5 6">
    <name type="scientific">Lachnospira pectinoschiza</name>
    <dbReference type="NCBI Taxonomy" id="28052"/>
    <lineage>
        <taxon>Bacteria</taxon>
        <taxon>Bacillati</taxon>
        <taxon>Bacillota</taxon>
        <taxon>Clostridia</taxon>
        <taxon>Lachnospirales</taxon>
        <taxon>Lachnospiraceae</taxon>
        <taxon>Lachnospira</taxon>
    </lineage>
</organism>
<feature type="domain" description="Methyl-accepting transducer" evidence="4">
    <location>
        <begin position="286"/>
        <end position="543"/>
    </location>
</feature>
<evidence type="ECO:0000256" key="1">
    <source>
        <dbReference type="ARBA" id="ARBA00023224"/>
    </source>
</evidence>
<accession>A0A1G9TZF5</accession>
<keyword evidence="1 2" id="KW-0807">Transducer</keyword>
<keyword evidence="6" id="KW-1185">Reference proteome</keyword>
<name>A0A1G9TZF5_9FIRM</name>
<dbReference type="AlphaFoldDB" id="A0A1G9TZF5"/>
<evidence type="ECO:0000313" key="5">
    <source>
        <dbReference type="EMBL" id="SDM52784.1"/>
    </source>
</evidence>
<dbReference type="Pfam" id="PF00015">
    <property type="entry name" value="MCPsignal"/>
    <property type="match status" value="1"/>
</dbReference>
<dbReference type="SUPFAM" id="SSF58104">
    <property type="entry name" value="Methyl-accepting chemotaxis protein (MCP) signaling domain"/>
    <property type="match status" value="1"/>
</dbReference>
<dbReference type="InterPro" id="IPR004089">
    <property type="entry name" value="MCPsignal_dom"/>
</dbReference>
<dbReference type="Gene3D" id="1.10.287.950">
    <property type="entry name" value="Methyl-accepting chemotaxis protein"/>
    <property type="match status" value="1"/>
</dbReference>
<keyword evidence="3" id="KW-0812">Transmembrane</keyword>
<dbReference type="RefSeq" id="WP_074520802.1">
    <property type="nucleotide sequence ID" value="NZ_FNHZ01000001.1"/>
</dbReference>
<keyword evidence="3" id="KW-1133">Transmembrane helix</keyword>
<feature type="transmembrane region" description="Helical" evidence="3">
    <location>
        <begin position="12"/>
        <end position="33"/>
    </location>
</feature>
<proteinExistence type="predicted"/>
<reference evidence="6" key="1">
    <citation type="submission" date="2016-10" db="EMBL/GenBank/DDBJ databases">
        <authorList>
            <person name="Varghese N."/>
            <person name="Submissions S."/>
        </authorList>
    </citation>
    <scope>NUCLEOTIDE SEQUENCE [LARGE SCALE GENOMIC DNA]</scope>
    <source>
        <strain evidence="6">M83</strain>
    </source>
</reference>
<dbReference type="PROSITE" id="PS50111">
    <property type="entry name" value="CHEMOTAXIS_TRANSDUC_2"/>
    <property type="match status" value="1"/>
</dbReference>
<evidence type="ECO:0000256" key="3">
    <source>
        <dbReference type="SAM" id="Phobius"/>
    </source>
</evidence>
<feature type="transmembrane region" description="Helical" evidence="3">
    <location>
        <begin position="187"/>
        <end position="208"/>
    </location>
</feature>
<protein>
    <submittedName>
        <fullName evidence="5">Methyl-accepting chemotaxis protein</fullName>
    </submittedName>
</protein>
<evidence type="ECO:0000259" key="4">
    <source>
        <dbReference type="PROSITE" id="PS50111"/>
    </source>
</evidence>
<dbReference type="GO" id="GO:0016020">
    <property type="term" value="C:membrane"/>
    <property type="evidence" value="ECO:0007669"/>
    <property type="project" value="InterPro"/>
</dbReference>
<gene>
    <name evidence="5" type="ORF">SAMN05216544_0546</name>
</gene>
<evidence type="ECO:0000313" key="6">
    <source>
        <dbReference type="Proteomes" id="UP000187651"/>
    </source>
</evidence>